<sequence>LTGTIDQTEWDKKGDGDLNLRFYVNNTLGNSSYSEVTIKKDATQPLITIDSPLENELFGVSAPSFNLSIVEPNLDSVWYTLDNGVTNISTASLSDTIDLAE</sequence>
<reference evidence="1" key="1">
    <citation type="journal article" date="2014" name="Front. Microbiol.">
        <title>High frequency of phylogenetically diverse reductive dehalogenase-homologous genes in deep subseafloor sedimentary metagenomes.</title>
        <authorList>
            <person name="Kawai M."/>
            <person name="Futagami T."/>
            <person name="Toyoda A."/>
            <person name="Takaki Y."/>
            <person name="Nishi S."/>
            <person name="Hori S."/>
            <person name="Arai W."/>
            <person name="Tsubouchi T."/>
            <person name="Morono Y."/>
            <person name="Uchiyama I."/>
            <person name="Ito T."/>
            <person name="Fujiyama A."/>
            <person name="Inagaki F."/>
            <person name="Takami H."/>
        </authorList>
    </citation>
    <scope>NUCLEOTIDE SEQUENCE</scope>
    <source>
        <strain evidence="1">Expedition CK06-06</strain>
    </source>
</reference>
<dbReference type="EMBL" id="BART01008312">
    <property type="protein sequence ID" value="GAG53631.1"/>
    <property type="molecule type" value="Genomic_DNA"/>
</dbReference>
<accession>X1A021</accession>
<organism evidence="1">
    <name type="scientific">marine sediment metagenome</name>
    <dbReference type="NCBI Taxonomy" id="412755"/>
    <lineage>
        <taxon>unclassified sequences</taxon>
        <taxon>metagenomes</taxon>
        <taxon>ecological metagenomes</taxon>
    </lineage>
</organism>
<feature type="non-terminal residue" evidence="1">
    <location>
        <position position="1"/>
    </location>
</feature>
<gene>
    <name evidence="1" type="ORF">S01H4_18730</name>
</gene>
<name>X1A021_9ZZZZ</name>
<protein>
    <submittedName>
        <fullName evidence="1">Uncharacterized protein</fullName>
    </submittedName>
</protein>
<dbReference type="AlphaFoldDB" id="X1A021"/>
<evidence type="ECO:0000313" key="1">
    <source>
        <dbReference type="EMBL" id="GAG53631.1"/>
    </source>
</evidence>
<proteinExistence type="predicted"/>
<comment type="caution">
    <text evidence="1">The sequence shown here is derived from an EMBL/GenBank/DDBJ whole genome shotgun (WGS) entry which is preliminary data.</text>
</comment>